<proteinExistence type="predicted"/>
<sequence length="25" mass="2620">MALSNILISVLLVVGARSFIVSVSM</sequence>
<dbReference type="Proteomes" id="UP000507954">
    <property type="component" value="Unassembled WGS sequence"/>
</dbReference>
<organism evidence="1">
    <name type="scientific">Sinorhizobium medicae</name>
    <dbReference type="NCBI Taxonomy" id="110321"/>
    <lineage>
        <taxon>Bacteria</taxon>
        <taxon>Pseudomonadati</taxon>
        <taxon>Pseudomonadota</taxon>
        <taxon>Alphaproteobacteria</taxon>
        <taxon>Hyphomicrobiales</taxon>
        <taxon>Rhizobiaceae</taxon>
        <taxon>Sinorhizobium/Ensifer group</taxon>
        <taxon>Sinorhizobium</taxon>
    </lineage>
</organism>
<protein>
    <submittedName>
        <fullName evidence="1">Uncharacterized protein</fullName>
    </submittedName>
</protein>
<evidence type="ECO:0000313" key="1">
    <source>
        <dbReference type="EMBL" id="VTZ65500.1"/>
    </source>
</evidence>
<accession>A0A508X728</accession>
<dbReference type="AlphaFoldDB" id="A0A508X728"/>
<reference evidence="1" key="1">
    <citation type="submission" date="2019-06" db="EMBL/GenBank/DDBJ databases">
        <authorList>
            <person name="Le Quere A."/>
            <person name="Colella S."/>
        </authorList>
    </citation>
    <scope>NUCLEOTIDE SEQUENCE</scope>
    <source>
        <strain evidence="1">EmedicaeMD41</strain>
    </source>
</reference>
<name>A0A508X728_9HYPH</name>
<gene>
    <name evidence="1" type="ORF">EMEDMD4_860003</name>
</gene>
<dbReference type="EMBL" id="CABFNB010000157">
    <property type="protein sequence ID" value="VTZ65500.1"/>
    <property type="molecule type" value="Genomic_DNA"/>
</dbReference>